<dbReference type="InterPro" id="IPR011701">
    <property type="entry name" value="MFS"/>
</dbReference>
<keyword evidence="5" id="KW-0325">Glycoprotein</keyword>
<feature type="transmembrane region" description="Helical" evidence="7">
    <location>
        <begin position="168"/>
        <end position="186"/>
    </location>
</feature>
<dbReference type="OrthoDB" id="440553at2759"/>
<dbReference type="GO" id="GO:0005886">
    <property type="term" value="C:plasma membrane"/>
    <property type="evidence" value="ECO:0007669"/>
    <property type="project" value="TreeGrafter"/>
</dbReference>
<feature type="transmembrane region" description="Helical" evidence="7">
    <location>
        <begin position="346"/>
        <end position="367"/>
    </location>
</feature>
<keyword evidence="2 7" id="KW-0812">Transmembrane</keyword>
<dbReference type="Gene3D" id="1.20.1250.20">
    <property type="entry name" value="MFS general substrate transporter like domains"/>
    <property type="match status" value="2"/>
</dbReference>
<evidence type="ECO:0000256" key="3">
    <source>
        <dbReference type="ARBA" id="ARBA00022989"/>
    </source>
</evidence>
<feature type="transmembrane region" description="Helical" evidence="7">
    <location>
        <begin position="135"/>
        <end position="156"/>
    </location>
</feature>
<sequence length="569" mass="61810">MASSQDQGHIGGDLSEKDESHSPHPSPTVAETHEASIPPMRFWMLSVGVLLGLFLSMVDTSIVATSLYTIGLEFESFDTVNWVALAYTLAYLGCAVVFARISDIIGRRNAFITAYIIFFAFSLACGFAQGLNQLIAFRVLQGVGGSGLYSLTMIMLPEMSPSNLRHHIAALVGMIVALAGVLGPVLGGLLTHYVSWRWVFWINGPIGFISLIIFFLTWPRAEYLPSIERRAWKELDYAGSFLTISAAVLVVFSFQNAGASSGDQWNKAIFIAPLVCGLFAWALLAVWQYVIHRRFEDRLAPAFPLSVFKNRVYTAAVLNTLFLGYPYLLLIYAIPVRIQVVGGKSSLEAGVMLLPMLGTAAIGSALAGKINAVKNYVFETLLVGSCLMTLGCGLLTTLSHELDLAKQLGFVTFCGTGFGLTIASSTMMSTIEVSIRNYAPAQGILSQVRLLGGSLGIASSTALLHQKVTEYLTGILTPSELNAIGGPDLHLSDSQLEMVHYAYAESFRADMKVAVAISTLGVLSTLGTYRRRRLVIQEQRQVLVTEEMARRRGLTSATTTTNQTETEKV</sequence>
<feature type="transmembrane region" description="Helical" evidence="7">
    <location>
        <begin position="198"/>
        <end position="216"/>
    </location>
</feature>
<keyword evidence="10" id="KW-1185">Reference proteome</keyword>
<feature type="transmembrane region" description="Helical" evidence="7">
    <location>
        <begin position="269"/>
        <end position="291"/>
    </location>
</feature>
<protein>
    <submittedName>
        <fullName evidence="9">Major facilitator superfamily domain-containing protein</fullName>
    </submittedName>
</protein>
<evidence type="ECO:0000256" key="7">
    <source>
        <dbReference type="SAM" id="Phobius"/>
    </source>
</evidence>
<feature type="transmembrane region" description="Helical" evidence="7">
    <location>
        <begin position="312"/>
        <end position="334"/>
    </location>
</feature>
<feature type="transmembrane region" description="Helical" evidence="7">
    <location>
        <begin position="237"/>
        <end position="257"/>
    </location>
</feature>
<evidence type="ECO:0000256" key="1">
    <source>
        <dbReference type="ARBA" id="ARBA00004141"/>
    </source>
</evidence>
<dbReference type="Pfam" id="PF07690">
    <property type="entry name" value="MFS_1"/>
    <property type="match status" value="1"/>
</dbReference>
<dbReference type="GO" id="GO:0022857">
    <property type="term" value="F:transmembrane transporter activity"/>
    <property type="evidence" value="ECO:0007669"/>
    <property type="project" value="InterPro"/>
</dbReference>
<feature type="transmembrane region" description="Helical" evidence="7">
    <location>
        <begin position="42"/>
        <end position="68"/>
    </location>
</feature>
<feature type="transmembrane region" description="Helical" evidence="7">
    <location>
        <begin position="408"/>
        <end position="428"/>
    </location>
</feature>
<evidence type="ECO:0000313" key="10">
    <source>
        <dbReference type="Proteomes" id="UP000717696"/>
    </source>
</evidence>
<feature type="region of interest" description="Disordered" evidence="6">
    <location>
        <begin position="1"/>
        <end position="31"/>
    </location>
</feature>
<evidence type="ECO:0000256" key="6">
    <source>
        <dbReference type="SAM" id="MobiDB-lite"/>
    </source>
</evidence>
<dbReference type="InterPro" id="IPR036259">
    <property type="entry name" value="MFS_trans_sf"/>
</dbReference>
<gene>
    <name evidence="9" type="ORF">B0J13DRAFT_39801</name>
</gene>
<keyword evidence="4 7" id="KW-0472">Membrane</keyword>
<dbReference type="EMBL" id="JAGMUU010000001">
    <property type="protein sequence ID" value="KAH7163619.1"/>
    <property type="molecule type" value="Genomic_DNA"/>
</dbReference>
<comment type="caution">
    <text evidence="9">The sequence shown here is derived from an EMBL/GenBank/DDBJ whole genome shotgun (WGS) entry which is preliminary data.</text>
</comment>
<dbReference type="PROSITE" id="PS50850">
    <property type="entry name" value="MFS"/>
    <property type="match status" value="1"/>
</dbReference>
<dbReference type="InterPro" id="IPR020846">
    <property type="entry name" value="MFS_dom"/>
</dbReference>
<feature type="transmembrane region" description="Helical" evidence="7">
    <location>
        <begin position="376"/>
        <end position="396"/>
    </location>
</feature>
<name>A0A9P9FLF2_9HYPO</name>
<evidence type="ECO:0000256" key="4">
    <source>
        <dbReference type="ARBA" id="ARBA00023136"/>
    </source>
</evidence>
<accession>A0A9P9FLF2</accession>
<dbReference type="PRINTS" id="PR01036">
    <property type="entry name" value="TCRTETB"/>
</dbReference>
<evidence type="ECO:0000256" key="5">
    <source>
        <dbReference type="ARBA" id="ARBA00023180"/>
    </source>
</evidence>
<evidence type="ECO:0000259" key="8">
    <source>
        <dbReference type="PROSITE" id="PS50850"/>
    </source>
</evidence>
<dbReference type="PANTHER" id="PTHR23501:SF43">
    <property type="entry name" value="MULTIDRUG TRANSPORTER, PUTATIVE (AFU_ORTHOLOGUE AFUA_6G03040)-RELATED"/>
    <property type="match status" value="1"/>
</dbReference>
<feature type="transmembrane region" description="Helical" evidence="7">
    <location>
        <begin position="80"/>
        <end position="98"/>
    </location>
</feature>
<feature type="domain" description="Major facilitator superfamily (MFS) profile" evidence="8">
    <location>
        <begin position="45"/>
        <end position="533"/>
    </location>
</feature>
<dbReference type="AlphaFoldDB" id="A0A9P9FLF2"/>
<reference evidence="9" key="1">
    <citation type="journal article" date="2021" name="Nat. Commun.">
        <title>Genetic determinants of endophytism in the Arabidopsis root mycobiome.</title>
        <authorList>
            <person name="Mesny F."/>
            <person name="Miyauchi S."/>
            <person name="Thiergart T."/>
            <person name="Pickel B."/>
            <person name="Atanasova L."/>
            <person name="Karlsson M."/>
            <person name="Huettel B."/>
            <person name="Barry K.W."/>
            <person name="Haridas S."/>
            <person name="Chen C."/>
            <person name="Bauer D."/>
            <person name="Andreopoulos W."/>
            <person name="Pangilinan J."/>
            <person name="LaButti K."/>
            <person name="Riley R."/>
            <person name="Lipzen A."/>
            <person name="Clum A."/>
            <person name="Drula E."/>
            <person name="Henrissat B."/>
            <person name="Kohler A."/>
            <person name="Grigoriev I.V."/>
            <person name="Martin F.M."/>
            <person name="Hacquard S."/>
        </authorList>
    </citation>
    <scope>NUCLEOTIDE SEQUENCE</scope>
    <source>
        <strain evidence="9">MPI-CAGE-AT-0021</strain>
    </source>
</reference>
<keyword evidence="3 7" id="KW-1133">Transmembrane helix</keyword>
<proteinExistence type="predicted"/>
<dbReference type="Proteomes" id="UP000717696">
    <property type="component" value="Unassembled WGS sequence"/>
</dbReference>
<dbReference type="PANTHER" id="PTHR23501">
    <property type="entry name" value="MAJOR FACILITATOR SUPERFAMILY"/>
    <property type="match status" value="1"/>
</dbReference>
<feature type="transmembrane region" description="Helical" evidence="7">
    <location>
        <begin position="110"/>
        <end position="129"/>
    </location>
</feature>
<dbReference type="SUPFAM" id="SSF103473">
    <property type="entry name" value="MFS general substrate transporter"/>
    <property type="match status" value="1"/>
</dbReference>
<evidence type="ECO:0000256" key="2">
    <source>
        <dbReference type="ARBA" id="ARBA00022692"/>
    </source>
</evidence>
<evidence type="ECO:0000313" key="9">
    <source>
        <dbReference type="EMBL" id="KAH7163619.1"/>
    </source>
</evidence>
<organism evidence="9 10">
    <name type="scientific">Dactylonectria estremocensis</name>
    <dbReference type="NCBI Taxonomy" id="1079267"/>
    <lineage>
        <taxon>Eukaryota</taxon>
        <taxon>Fungi</taxon>
        <taxon>Dikarya</taxon>
        <taxon>Ascomycota</taxon>
        <taxon>Pezizomycotina</taxon>
        <taxon>Sordariomycetes</taxon>
        <taxon>Hypocreomycetidae</taxon>
        <taxon>Hypocreales</taxon>
        <taxon>Nectriaceae</taxon>
        <taxon>Dactylonectria</taxon>
    </lineage>
</organism>
<comment type="subcellular location">
    <subcellularLocation>
        <location evidence="1">Membrane</location>
        <topology evidence="1">Multi-pass membrane protein</topology>
    </subcellularLocation>
</comment>